<dbReference type="SFLD" id="SFLDG01081">
    <property type="entry name" value="cleavage_of_the_Ca-Cb_bond_in"/>
    <property type="match status" value="1"/>
</dbReference>
<dbReference type="GO" id="GO:0003824">
    <property type="term" value="F:catalytic activity"/>
    <property type="evidence" value="ECO:0007669"/>
    <property type="project" value="InterPro"/>
</dbReference>
<dbReference type="Proteomes" id="UP000030401">
    <property type="component" value="Unassembled WGS sequence"/>
</dbReference>
<evidence type="ECO:0000256" key="1">
    <source>
        <dbReference type="ARBA" id="ARBA00001966"/>
    </source>
</evidence>
<keyword evidence="4" id="KW-0479">Metal-binding</keyword>
<dbReference type="GO" id="GO:0009228">
    <property type="term" value="P:thiamine biosynthetic process"/>
    <property type="evidence" value="ECO:0007669"/>
    <property type="project" value="InterPro"/>
</dbReference>
<dbReference type="InterPro" id="IPR012726">
    <property type="entry name" value="ThiH"/>
</dbReference>
<dbReference type="Gene3D" id="3.20.20.70">
    <property type="entry name" value="Aldolase class I"/>
    <property type="match status" value="1"/>
</dbReference>
<dbReference type="eggNOG" id="COG0502">
    <property type="taxonomic scope" value="Bacteria"/>
</dbReference>
<comment type="caution">
    <text evidence="8">The sequence shown here is derived from an EMBL/GenBank/DDBJ whole genome shotgun (WGS) entry which is preliminary data.</text>
</comment>
<keyword evidence="2" id="KW-0004">4Fe-4S</keyword>
<keyword evidence="9" id="KW-1185">Reference proteome</keyword>
<evidence type="ECO:0000313" key="8">
    <source>
        <dbReference type="EMBL" id="KGX84987.1"/>
    </source>
</evidence>
<dbReference type="InterPro" id="IPR034428">
    <property type="entry name" value="ThiH/NoCL/HydG-like"/>
</dbReference>
<dbReference type="SUPFAM" id="SSF102114">
    <property type="entry name" value="Radical SAM enzymes"/>
    <property type="match status" value="1"/>
</dbReference>
<gene>
    <name evidence="8" type="ORF">N784_11470</name>
</gene>
<dbReference type="PANTHER" id="PTHR43583">
    <property type="entry name" value="2-IMINOACETATE SYNTHASE"/>
    <property type="match status" value="1"/>
</dbReference>
<dbReference type="STRING" id="1385512.N784_11470"/>
<dbReference type="SFLD" id="SFLDS00029">
    <property type="entry name" value="Radical_SAM"/>
    <property type="match status" value="1"/>
</dbReference>
<dbReference type="InterPro" id="IPR010722">
    <property type="entry name" value="BATS_dom"/>
</dbReference>
<organism evidence="8 9">
    <name type="scientific">Pontibacillus litoralis JSM 072002</name>
    <dbReference type="NCBI Taxonomy" id="1385512"/>
    <lineage>
        <taxon>Bacteria</taxon>
        <taxon>Bacillati</taxon>
        <taxon>Bacillota</taxon>
        <taxon>Bacilli</taxon>
        <taxon>Bacillales</taxon>
        <taxon>Bacillaceae</taxon>
        <taxon>Pontibacillus</taxon>
    </lineage>
</organism>
<evidence type="ECO:0000256" key="2">
    <source>
        <dbReference type="ARBA" id="ARBA00022485"/>
    </source>
</evidence>
<dbReference type="OrthoDB" id="9801120at2"/>
<dbReference type="GO" id="GO:0005506">
    <property type="term" value="F:iron ion binding"/>
    <property type="evidence" value="ECO:0007669"/>
    <property type="project" value="InterPro"/>
</dbReference>
<dbReference type="InterPro" id="IPR013785">
    <property type="entry name" value="Aldolase_TIM"/>
</dbReference>
<comment type="cofactor">
    <cofactor evidence="1">
        <name>[4Fe-4S] cluster</name>
        <dbReference type="ChEBI" id="CHEBI:49883"/>
    </cofactor>
</comment>
<dbReference type="PROSITE" id="PS51918">
    <property type="entry name" value="RADICAL_SAM"/>
    <property type="match status" value="1"/>
</dbReference>
<accession>A0A0A5HN19</accession>
<keyword evidence="5" id="KW-0408">Iron</keyword>
<evidence type="ECO:0000313" key="9">
    <source>
        <dbReference type="Proteomes" id="UP000030401"/>
    </source>
</evidence>
<dbReference type="GO" id="GO:0051539">
    <property type="term" value="F:4 iron, 4 sulfur cluster binding"/>
    <property type="evidence" value="ECO:0007669"/>
    <property type="project" value="UniProtKB-KW"/>
</dbReference>
<reference evidence="8 9" key="1">
    <citation type="submission" date="2013-08" db="EMBL/GenBank/DDBJ databases">
        <authorList>
            <person name="Huang J."/>
            <person name="Wang G."/>
        </authorList>
    </citation>
    <scope>NUCLEOTIDE SEQUENCE [LARGE SCALE GENOMIC DNA]</scope>
    <source>
        <strain evidence="8 9">JSM 072002</strain>
    </source>
</reference>
<dbReference type="SFLD" id="SFLDG01060">
    <property type="entry name" value="BATS_domain_containing"/>
    <property type="match status" value="1"/>
</dbReference>
<dbReference type="SFLD" id="SFLDF00301">
    <property type="entry name" value="2-iminoacetate_synthase_(ThiH)"/>
    <property type="match status" value="1"/>
</dbReference>
<dbReference type="PANTHER" id="PTHR43583:SF1">
    <property type="entry name" value="2-IMINOACETATE SYNTHASE"/>
    <property type="match status" value="1"/>
</dbReference>
<protein>
    <submittedName>
        <fullName evidence="8">Thiamine biosynthesis protein ThiH</fullName>
    </submittedName>
</protein>
<evidence type="ECO:0000256" key="6">
    <source>
        <dbReference type="ARBA" id="ARBA00023014"/>
    </source>
</evidence>
<name>A0A0A5HN19_9BACI</name>
<evidence type="ECO:0000259" key="7">
    <source>
        <dbReference type="PROSITE" id="PS51918"/>
    </source>
</evidence>
<dbReference type="InterPro" id="IPR007197">
    <property type="entry name" value="rSAM"/>
</dbReference>
<dbReference type="NCBIfam" id="TIGR02351">
    <property type="entry name" value="thiH"/>
    <property type="match status" value="1"/>
</dbReference>
<dbReference type="Pfam" id="PF04055">
    <property type="entry name" value="Radical_SAM"/>
    <property type="match status" value="1"/>
</dbReference>
<evidence type="ECO:0000256" key="5">
    <source>
        <dbReference type="ARBA" id="ARBA00023004"/>
    </source>
</evidence>
<dbReference type="SMART" id="SM00876">
    <property type="entry name" value="BATS"/>
    <property type="match status" value="1"/>
</dbReference>
<keyword evidence="3" id="KW-0949">S-adenosyl-L-methionine</keyword>
<dbReference type="CDD" id="cd01335">
    <property type="entry name" value="Radical_SAM"/>
    <property type="match status" value="1"/>
</dbReference>
<proteinExistence type="predicted"/>
<keyword evidence="6" id="KW-0411">Iron-sulfur</keyword>
<dbReference type="Pfam" id="PF06968">
    <property type="entry name" value="BATS"/>
    <property type="match status" value="1"/>
</dbReference>
<dbReference type="EMBL" id="AVPG01000028">
    <property type="protein sequence ID" value="KGX84987.1"/>
    <property type="molecule type" value="Genomic_DNA"/>
</dbReference>
<dbReference type="RefSeq" id="WP_036835877.1">
    <property type="nucleotide sequence ID" value="NZ_AVPG01000028.1"/>
</dbReference>
<feature type="domain" description="Radical SAM core" evidence="7">
    <location>
        <begin position="68"/>
        <end position="286"/>
    </location>
</feature>
<sequence length="368" mass="42398">MSFYEQCQHLQSHITEEMFREVTAADVQLVLAKDRITAEDYFTLLSPAAEPFLEQMAQKAHQYTVQHYGKTMQLFLPLYVSDYCVNTCKYCSFSIDHVFPRRKLTLEEIEKEAQMIAAKGIQDIILLSGESKLHSSVSYLQETMEVLRHYFSSVGIEIQPLDTNEYEQLVQSGIDSLTVYQEVYNEDVYRDIHVKGPKRHFKYRLDTPERGCQAGMRSVNIGALLGLDDWRKESFITGMHAHYLQNRYLETAISVSFPRIRPNAGSFQPKVEVADLHLVQAMVAFRLFMPRAGITMSTREHPTFRDQIIPLGVTKMSAESSTEVGGYAHPQETQSQFEISDDRSVQDIQRLLRQKGYQPIMKDWQITS</sequence>
<dbReference type="AlphaFoldDB" id="A0A0A5HN19"/>
<evidence type="ECO:0000256" key="3">
    <source>
        <dbReference type="ARBA" id="ARBA00022691"/>
    </source>
</evidence>
<dbReference type="InterPro" id="IPR058240">
    <property type="entry name" value="rSAM_sf"/>
</dbReference>
<evidence type="ECO:0000256" key="4">
    <source>
        <dbReference type="ARBA" id="ARBA00022723"/>
    </source>
</evidence>